<feature type="non-terminal residue" evidence="1">
    <location>
        <position position="326"/>
    </location>
</feature>
<accession>A0AAV2IGI1</accession>
<evidence type="ECO:0000313" key="1">
    <source>
        <dbReference type="EMBL" id="CAL1545335.1"/>
    </source>
</evidence>
<reference evidence="1 2" key="1">
    <citation type="submission" date="2024-04" db="EMBL/GenBank/DDBJ databases">
        <authorList>
            <consortium name="Genoscope - CEA"/>
            <person name="William W."/>
        </authorList>
    </citation>
    <scope>NUCLEOTIDE SEQUENCE [LARGE SCALE GENOMIC DNA]</scope>
</reference>
<sequence length="326" mass="36317">MNKACLRTPEAPTSTIIMITVCFLGLLCLPSAYGLGQAETKATPQFVDSESPDFRYGHSKRLLNPLAGDIIRKKSEKRFLDSLASDIIKKNTDKRFLDSLASDIIKRGSEKRFLDPLATDIITKREDAPGLPEIYISVPGDYYPNEDFNPDVTLGQTPHYEDILGTSGNGDQGQGIYYTKVAPNVNSVYGHPLSRWNRKFKFNDSFLQYGGGSGKRYLDPLASSLIEKRYLDGIASSLIKKDDGEKRYLDGIASSLIKKDDGEKRYLDGIATSLIKKDDWEKRYLDGIASSLIKKDDGEKRYLDGIASSLIKKDDGEKRYLDGIAS</sequence>
<protein>
    <submittedName>
        <fullName evidence="1">Uncharacterized protein</fullName>
    </submittedName>
</protein>
<name>A0AAV2IGI1_LYMST</name>
<proteinExistence type="predicted"/>
<dbReference type="Proteomes" id="UP001497497">
    <property type="component" value="Unassembled WGS sequence"/>
</dbReference>
<evidence type="ECO:0000313" key="2">
    <source>
        <dbReference type="Proteomes" id="UP001497497"/>
    </source>
</evidence>
<comment type="caution">
    <text evidence="1">The sequence shown here is derived from an EMBL/GenBank/DDBJ whole genome shotgun (WGS) entry which is preliminary data.</text>
</comment>
<dbReference type="AlphaFoldDB" id="A0AAV2IGI1"/>
<dbReference type="EMBL" id="CAXITT010000699">
    <property type="protein sequence ID" value="CAL1545335.1"/>
    <property type="molecule type" value="Genomic_DNA"/>
</dbReference>
<keyword evidence="2" id="KW-1185">Reference proteome</keyword>
<gene>
    <name evidence="1" type="ORF">GSLYS_00018818001</name>
</gene>
<organism evidence="1 2">
    <name type="scientific">Lymnaea stagnalis</name>
    <name type="common">Great pond snail</name>
    <name type="synonym">Helix stagnalis</name>
    <dbReference type="NCBI Taxonomy" id="6523"/>
    <lineage>
        <taxon>Eukaryota</taxon>
        <taxon>Metazoa</taxon>
        <taxon>Spiralia</taxon>
        <taxon>Lophotrochozoa</taxon>
        <taxon>Mollusca</taxon>
        <taxon>Gastropoda</taxon>
        <taxon>Heterobranchia</taxon>
        <taxon>Euthyneura</taxon>
        <taxon>Panpulmonata</taxon>
        <taxon>Hygrophila</taxon>
        <taxon>Lymnaeoidea</taxon>
        <taxon>Lymnaeidae</taxon>
        <taxon>Lymnaea</taxon>
    </lineage>
</organism>